<accession>A0AAV3PBF6</accession>
<sequence length="194" mass="22886">MPDMKPRYVKDSRSERNDPFITYLHYFKHDYFIHVIHVILKELNELFTHESTELLQCVVCLSPCSSFEAFDTKSLVMMARLYLNNFVGIEDEEWLAQLERPLRSLEDSGTNKETQDLQICVEACKDLPISTASVERVFSGMNYVEDDLRSKMGNVWLNDYLVTYVEKEVFSAFDNRDIINRFQAMKERRMTIKL</sequence>
<dbReference type="InterPro" id="IPR055298">
    <property type="entry name" value="AtLOH3-like"/>
</dbReference>
<protein>
    <recommendedName>
        <fullName evidence="3">HAT C-terminal dimerisation domain-containing protein</fullName>
    </recommendedName>
</protein>
<proteinExistence type="predicted"/>
<dbReference type="EMBL" id="BAABME010001082">
    <property type="protein sequence ID" value="GAA0147453.1"/>
    <property type="molecule type" value="Genomic_DNA"/>
</dbReference>
<dbReference type="AlphaFoldDB" id="A0AAV3PBF6"/>
<dbReference type="PANTHER" id="PTHR11697:SF230">
    <property type="entry name" value="ZINC FINGER, MYM DOMAIN CONTAINING 1"/>
    <property type="match status" value="1"/>
</dbReference>
<organism evidence="1 2">
    <name type="scientific">Lithospermum erythrorhizon</name>
    <name type="common">Purple gromwell</name>
    <name type="synonym">Lithospermum officinale var. erythrorhizon</name>
    <dbReference type="NCBI Taxonomy" id="34254"/>
    <lineage>
        <taxon>Eukaryota</taxon>
        <taxon>Viridiplantae</taxon>
        <taxon>Streptophyta</taxon>
        <taxon>Embryophyta</taxon>
        <taxon>Tracheophyta</taxon>
        <taxon>Spermatophyta</taxon>
        <taxon>Magnoliopsida</taxon>
        <taxon>eudicotyledons</taxon>
        <taxon>Gunneridae</taxon>
        <taxon>Pentapetalae</taxon>
        <taxon>asterids</taxon>
        <taxon>lamiids</taxon>
        <taxon>Boraginales</taxon>
        <taxon>Boraginaceae</taxon>
        <taxon>Boraginoideae</taxon>
        <taxon>Lithospermeae</taxon>
        <taxon>Lithospermum</taxon>
    </lineage>
</organism>
<keyword evidence="2" id="KW-1185">Reference proteome</keyword>
<evidence type="ECO:0000313" key="1">
    <source>
        <dbReference type="EMBL" id="GAA0147453.1"/>
    </source>
</evidence>
<evidence type="ECO:0000313" key="2">
    <source>
        <dbReference type="Proteomes" id="UP001454036"/>
    </source>
</evidence>
<reference evidence="1 2" key="1">
    <citation type="submission" date="2024-01" db="EMBL/GenBank/DDBJ databases">
        <title>The complete chloroplast genome sequence of Lithospermum erythrorhizon: insights into the phylogenetic relationship among Boraginaceae species and the maternal lineages of purple gromwells.</title>
        <authorList>
            <person name="Okada T."/>
            <person name="Watanabe K."/>
        </authorList>
    </citation>
    <scope>NUCLEOTIDE SEQUENCE [LARGE SCALE GENOMIC DNA]</scope>
</reference>
<name>A0AAV3PBF6_LITER</name>
<comment type="caution">
    <text evidence="1">The sequence shown here is derived from an EMBL/GenBank/DDBJ whole genome shotgun (WGS) entry which is preliminary data.</text>
</comment>
<gene>
    <name evidence="1" type="ORF">LIER_07146</name>
</gene>
<dbReference type="PANTHER" id="PTHR11697">
    <property type="entry name" value="GENERAL TRANSCRIPTION FACTOR 2-RELATED ZINC FINGER PROTEIN"/>
    <property type="match status" value="1"/>
</dbReference>
<evidence type="ECO:0008006" key="3">
    <source>
        <dbReference type="Google" id="ProtNLM"/>
    </source>
</evidence>
<dbReference type="Proteomes" id="UP001454036">
    <property type="component" value="Unassembled WGS sequence"/>
</dbReference>